<reference evidence="3" key="1">
    <citation type="submission" date="2017-08" db="EMBL/GenBank/DDBJ databases">
        <authorList>
            <person name="Varghese N."/>
            <person name="Submissions S."/>
        </authorList>
    </citation>
    <scope>NUCLEOTIDE SEQUENCE [LARGE SCALE GENOMIC DNA]</scope>
    <source>
        <strain evidence="3">AP-Melu-1000-B4</strain>
    </source>
</reference>
<dbReference type="SUPFAM" id="SSF50800">
    <property type="entry name" value="PK beta-barrel domain-like"/>
    <property type="match status" value="1"/>
</dbReference>
<protein>
    <recommendedName>
        <fullName evidence="1">MOSC domain-containing protein</fullName>
    </recommendedName>
</protein>
<evidence type="ECO:0000313" key="3">
    <source>
        <dbReference type="Proteomes" id="UP000218069"/>
    </source>
</evidence>
<dbReference type="EMBL" id="OANS01000001">
    <property type="protein sequence ID" value="SNX27716.1"/>
    <property type="molecule type" value="Genomic_DNA"/>
</dbReference>
<dbReference type="PANTHER" id="PTHR36930:SF1">
    <property type="entry name" value="MOSC DOMAIN-CONTAINING PROTEIN"/>
    <property type="match status" value="1"/>
</dbReference>
<proteinExistence type="predicted"/>
<dbReference type="PROSITE" id="PS51340">
    <property type="entry name" value="MOSC"/>
    <property type="match status" value="1"/>
</dbReference>
<dbReference type="GO" id="GO:0030170">
    <property type="term" value="F:pyridoxal phosphate binding"/>
    <property type="evidence" value="ECO:0007669"/>
    <property type="project" value="InterPro"/>
</dbReference>
<evidence type="ECO:0000313" key="2">
    <source>
        <dbReference type="EMBL" id="SNX27716.1"/>
    </source>
</evidence>
<organism evidence="2 3">
    <name type="scientific">Polynucleobacter meluiroseus</name>
    <dbReference type="NCBI Taxonomy" id="1938814"/>
    <lineage>
        <taxon>Bacteria</taxon>
        <taxon>Pseudomonadati</taxon>
        <taxon>Pseudomonadota</taxon>
        <taxon>Betaproteobacteria</taxon>
        <taxon>Burkholderiales</taxon>
        <taxon>Burkholderiaceae</taxon>
        <taxon>Polynucleobacter</taxon>
    </lineage>
</organism>
<dbReference type="Pfam" id="PF03473">
    <property type="entry name" value="MOSC"/>
    <property type="match status" value="1"/>
</dbReference>
<evidence type="ECO:0000259" key="1">
    <source>
        <dbReference type="PROSITE" id="PS51340"/>
    </source>
</evidence>
<dbReference type="Gene3D" id="2.40.33.20">
    <property type="entry name" value="PK beta-barrel domain-like"/>
    <property type="match status" value="1"/>
</dbReference>
<dbReference type="GO" id="GO:0030151">
    <property type="term" value="F:molybdenum ion binding"/>
    <property type="evidence" value="ECO:0007669"/>
    <property type="project" value="InterPro"/>
</dbReference>
<keyword evidence="3" id="KW-1185">Reference proteome</keyword>
<sequence>MKSNALIRSMFIAPTAGAPMRSIEEIELIAHLGISGDRYANGLGAFSNTTPAKMRDVTLITQAGITQANDFLSERHHPQFTAAETRRNILIDGMTPLGLNQLVGITFQLGGLKLLGVELCEPCQRPALLTKKMNFMEAFANCGGIRASVLDSGKLFLGDRLTLL</sequence>
<accession>A0A240DZR6</accession>
<dbReference type="InterPro" id="IPR005302">
    <property type="entry name" value="MoCF_Sase_C"/>
</dbReference>
<dbReference type="GO" id="GO:0003824">
    <property type="term" value="F:catalytic activity"/>
    <property type="evidence" value="ECO:0007669"/>
    <property type="project" value="InterPro"/>
</dbReference>
<dbReference type="InterPro" id="IPR011037">
    <property type="entry name" value="Pyrv_Knase-like_insert_dom_sf"/>
</dbReference>
<dbReference type="InterPro" id="IPR052716">
    <property type="entry name" value="MOSC_domain"/>
</dbReference>
<name>A0A240DZR6_9BURK</name>
<gene>
    <name evidence="2" type="ORF">SAMN06295945_0032</name>
</gene>
<dbReference type="PANTHER" id="PTHR36930">
    <property type="entry name" value="METAL-SULFUR CLUSTER BIOSYNTHESIS PROTEINS YUAD-RELATED"/>
    <property type="match status" value="1"/>
</dbReference>
<dbReference type="Proteomes" id="UP000218069">
    <property type="component" value="Unassembled WGS sequence"/>
</dbReference>
<dbReference type="AlphaFoldDB" id="A0A240DZR6"/>
<dbReference type="RefSeq" id="WP_243391868.1">
    <property type="nucleotide sequence ID" value="NZ_OANS01000001.1"/>
</dbReference>
<feature type="domain" description="MOSC" evidence="1">
    <location>
        <begin position="21"/>
        <end position="164"/>
    </location>
</feature>